<dbReference type="Proteomes" id="UP001642487">
    <property type="component" value="Chromosome 8"/>
</dbReference>
<gene>
    <name evidence="1" type="ORF">CITCOLO1_LOCUS20375</name>
</gene>
<organism evidence="1 2">
    <name type="scientific">Citrullus colocynthis</name>
    <name type="common">colocynth</name>
    <dbReference type="NCBI Taxonomy" id="252529"/>
    <lineage>
        <taxon>Eukaryota</taxon>
        <taxon>Viridiplantae</taxon>
        <taxon>Streptophyta</taxon>
        <taxon>Embryophyta</taxon>
        <taxon>Tracheophyta</taxon>
        <taxon>Spermatophyta</taxon>
        <taxon>Magnoliopsida</taxon>
        <taxon>eudicotyledons</taxon>
        <taxon>Gunneridae</taxon>
        <taxon>Pentapetalae</taxon>
        <taxon>rosids</taxon>
        <taxon>fabids</taxon>
        <taxon>Cucurbitales</taxon>
        <taxon>Cucurbitaceae</taxon>
        <taxon>Benincaseae</taxon>
        <taxon>Citrullus</taxon>
    </lineage>
</organism>
<evidence type="ECO:0000313" key="2">
    <source>
        <dbReference type="Proteomes" id="UP001642487"/>
    </source>
</evidence>
<evidence type="ECO:0000313" key="1">
    <source>
        <dbReference type="EMBL" id="CAK9327973.1"/>
    </source>
</evidence>
<reference evidence="1 2" key="1">
    <citation type="submission" date="2024-03" db="EMBL/GenBank/DDBJ databases">
        <authorList>
            <person name="Gkanogiannis A."/>
            <person name="Becerra Lopez-Lavalle L."/>
        </authorList>
    </citation>
    <scope>NUCLEOTIDE SEQUENCE [LARGE SCALE GENOMIC DNA]</scope>
</reference>
<protein>
    <submittedName>
        <fullName evidence="1">Uncharacterized protein</fullName>
    </submittedName>
</protein>
<sequence length="124" mass="13796">MLVSIMLSLSSHHFCFTLFQKFPIHLSPATAVSSLLQFRGIGVQSSVSFPPFSHIVSCFLPLKLFPAPPRLHHHLIASSFPTIFLSIGVCRRIEEKGSSWILDSYLGPRLDSLYSVSFPSCFSV</sequence>
<proteinExistence type="predicted"/>
<dbReference type="EMBL" id="OZ021742">
    <property type="protein sequence ID" value="CAK9327973.1"/>
    <property type="molecule type" value="Genomic_DNA"/>
</dbReference>
<keyword evidence="2" id="KW-1185">Reference proteome</keyword>
<name>A0ABP0Z5B4_9ROSI</name>
<accession>A0ABP0Z5B4</accession>